<proteinExistence type="predicted"/>
<feature type="compositionally biased region" description="Polar residues" evidence="7">
    <location>
        <begin position="125"/>
        <end position="138"/>
    </location>
</feature>
<dbReference type="GO" id="GO:0003677">
    <property type="term" value="F:DNA binding"/>
    <property type="evidence" value="ECO:0007669"/>
    <property type="project" value="UniProtKB-KW"/>
</dbReference>
<dbReference type="InterPro" id="IPR001138">
    <property type="entry name" value="Zn2Cys6_DnaBD"/>
</dbReference>
<keyword evidence="4" id="KW-0238">DNA-binding</keyword>
<feature type="compositionally biased region" description="Basic and acidic residues" evidence="7">
    <location>
        <begin position="88"/>
        <end position="103"/>
    </location>
</feature>
<keyword evidence="10" id="KW-1185">Reference proteome</keyword>
<organism evidence="9 10">
    <name type="scientific">Zopfia rhizophila CBS 207.26</name>
    <dbReference type="NCBI Taxonomy" id="1314779"/>
    <lineage>
        <taxon>Eukaryota</taxon>
        <taxon>Fungi</taxon>
        <taxon>Dikarya</taxon>
        <taxon>Ascomycota</taxon>
        <taxon>Pezizomycotina</taxon>
        <taxon>Dothideomycetes</taxon>
        <taxon>Dothideomycetes incertae sedis</taxon>
        <taxon>Zopfiaceae</taxon>
        <taxon>Zopfia</taxon>
    </lineage>
</organism>
<evidence type="ECO:0000256" key="6">
    <source>
        <dbReference type="ARBA" id="ARBA00023242"/>
    </source>
</evidence>
<evidence type="ECO:0000256" key="4">
    <source>
        <dbReference type="ARBA" id="ARBA00023125"/>
    </source>
</evidence>
<feature type="domain" description="Zn(2)-C6 fungal-type" evidence="8">
    <location>
        <begin position="45"/>
        <end position="77"/>
    </location>
</feature>
<evidence type="ECO:0000256" key="3">
    <source>
        <dbReference type="ARBA" id="ARBA00023015"/>
    </source>
</evidence>
<dbReference type="SUPFAM" id="SSF57701">
    <property type="entry name" value="Zn2/Cys6 DNA-binding domain"/>
    <property type="match status" value="1"/>
</dbReference>
<dbReference type="Pfam" id="PF04082">
    <property type="entry name" value="Fungal_trans"/>
    <property type="match status" value="1"/>
</dbReference>
<dbReference type="CDD" id="cd12148">
    <property type="entry name" value="fungal_TF_MHR"/>
    <property type="match status" value="1"/>
</dbReference>
<feature type="region of interest" description="Disordered" evidence="7">
    <location>
        <begin position="80"/>
        <end position="138"/>
    </location>
</feature>
<dbReference type="Pfam" id="PF00172">
    <property type="entry name" value="Zn_clus"/>
    <property type="match status" value="1"/>
</dbReference>
<feature type="region of interest" description="Disordered" evidence="7">
    <location>
        <begin position="1"/>
        <end position="39"/>
    </location>
</feature>
<name>A0A6A6DSD5_9PEZI</name>
<evidence type="ECO:0000256" key="7">
    <source>
        <dbReference type="SAM" id="MobiDB-lite"/>
    </source>
</evidence>
<dbReference type="CDD" id="cd00067">
    <property type="entry name" value="GAL4"/>
    <property type="match status" value="1"/>
</dbReference>
<feature type="compositionally biased region" description="Polar residues" evidence="7">
    <location>
        <begin position="691"/>
        <end position="718"/>
    </location>
</feature>
<dbReference type="Gene3D" id="4.10.240.10">
    <property type="entry name" value="Zn(2)-C6 fungal-type DNA-binding domain"/>
    <property type="match status" value="1"/>
</dbReference>
<keyword evidence="2" id="KW-0862">Zinc</keyword>
<dbReference type="InterPro" id="IPR007219">
    <property type="entry name" value="XnlR_reg_dom"/>
</dbReference>
<keyword evidence="5" id="KW-0804">Transcription</keyword>
<dbReference type="AlphaFoldDB" id="A0A6A6DSD5"/>
<feature type="compositionally biased region" description="Polar residues" evidence="7">
    <location>
        <begin position="870"/>
        <end position="883"/>
    </location>
</feature>
<reference evidence="9" key="1">
    <citation type="journal article" date="2020" name="Stud. Mycol.">
        <title>101 Dothideomycetes genomes: a test case for predicting lifestyles and emergence of pathogens.</title>
        <authorList>
            <person name="Haridas S."/>
            <person name="Albert R."/>
            <person name="Binder M."/>
            <person name="Bloem J."/>
            <person name="Labutti K."/>
            <person name="Salamov A."/>
            <person name="Andreopoulos B."/>
            <person name="Baker S."/>
            <person name="Barry K."/>
            <person name="Bills G."/>
            <person name="Bluhm B."/>
            <person name="Cannon C."/>
            <person name="Castanera R."/>
            <person name="Culley D."/>
            <person name="Daum C."/>
            <person name="Ezra D."/>
            <person name="Gonzalez J."/>
            <person name="Henrissat B."/>
            <person name="Kuo A."/>
            <person name="Liang C."/>
            <person name="Lipzen A."/>
            <person name="Lutzoni F."/>
            <person name="Magnuson J."/>
            <person name="Mondo S."/>
            <person name="Nolan M."/>
            <person name="Ohm R."/>
            <person name="Pangilinan J."/>
            <person name="Park H.-J."/>
            <person name="Ramirez L."/>
            <person name="Alfaro M."/>
            <person name="Sun H."/>
            <person name="Tritt A."/>
            <person name="Yoshinaga Y."/>
            <person name="Zwiers L.-H."/>
            <person name="Turgeon B."/>
            <person name="Goodwin S."/>
            <person name="Spatafora J."/>
            <person name="Crous P."/>
            <person name="Grigoriev I."/>
        </authorList>
    </citation>
    <scope>NUCLEOTIDE SEQUENCE</scope>
    <source>
        <strain evidence="9">CBS 207.26</strain>
    </source>
</reference>
<dbReference type="InterPro" id="IPR036864">
    <property type="entry name" value="Zn2-C6_fun-type_DNA-bd_sf"/>
</dbReference>
<evidence type="ECO:0000259" key="8">
    <source>
        <dbReference type="PROSITE" id="PS50048"/>
    </source>
</evidence>
<evidence type="ECO:0000313" key="9">
    <source>
        <dbReference type="EMBL" id="KAF2180576.1"/>
    </source>
</evidence>
<evidence type="ECO:0000313" key="10">
    <source>
        <dbReference type="Proteomes" id="UP000800200"/>
    </source>
</evidence>
<evidence type="ECO:0000256" key="5">
    <source>
        <dbReference type="ARBA" id="ARBA00023163"/>
    </source>
</evidence>
<dbReference type="OrthoDB" id="25391at2759"/>
<dbReference type="PANTHER" id="PTHR47171">
    <property type="entry name" value="FARA-RELATED"/>
    <property type="match status" value="1"/>
</dbReference>
<dbReference type="PROSITE" id="PS00463">
    <property type="entry name" value="ZN2_CY6_FUNGAL_1"/>
    <property type="match status" value="1"/>
</dbReference>
<accession>A0A6A6DSD5</accession>
<dbReference type="GO" id="GO:0006351">
    <property type="term" value="P:DNA-templated transcription"/>
    <property type="evidence" value="ECO:0007669"/>
    <property type="project" value="InterPro"/>
</dbReference>
<feature type="compositionally biased region" description="Pro residues" evidence="7">
    <location>
        <begin position="653"/>
        <end position="662"/>
    </location>
</feature>
<dbReference type="PROSITE" id="PS50048">
    <property type="entry name" value="ZN2_CY6_FUNGAL_2"/>
    <property type="match status" value="1"/>
</dbReference>
<dbReference type="SMART" id="SM00066">
    <property type="entry name" value="GAL4"/>
    <property type="match status" value="1"/>
</dbReference>
<keyword evidence="1" id="KW-0479">Metal-binding</keyword>
<feature type="compositionally biased region" description="Low complexity" evidence="7">
    <location>
        <begin position="9"/>
        <end position="31"/>
    </location>
</feature>
<dbReference type="SMART" id="SM00906">
    <property type="entry name" value="Fungal_trans"/>
    <property type="match status" value="1"/>
</dbReference>
<evidence type="ECO:0000256" key="1">
    <source>
        <dbReference type="ARBA" id="ARBA00022723"/>
    </source>
</evidence>
<evidence type="ECO:0000256" key="2">
    <source>
        <dbReference type="ARBA" id="ARBA00022833"/>
    </source>
</evidence>
<gene>
    <name evidence="9" type="ORF">K469DRAFT_741116</name>
</gene>
<feature type="region of interest" description="Disordered" evidence="7">
    <location>
        <begin position="858"/>
        <end position="883"/>
    </location>
</feature>
<dbReference type="PANTHER" id="PTHR47171:SF3">
    <property type="entry name" value="FARA-RELATED"/>
    <property type="match status" value="1"/>
</dbReference>
<keyword evidence="3" id="KW-0805">Transcription regulation</keyword>
<dbReference type="EMBL" id="ML994657">
    <property type="protein sequence ID" value="KAF2180576.1"/>
    <property type="molecule type" value="Genomic_DNA"/>
</dbReference>
<dbReference type="Proteomes" id="UP000800200">
    <property type="component" value="Unassembled WGS sequence"/>
</dbReference>
<dbReference type="InterPro" id="IPR052073">
    <property type="entry name" value="Amide_Lactam_Regulators"/>
</dbReference>
<protein>
    <recommendedName>
        <fullName evidence="8">Zn(2)-C6 fungal-type domain-containing protein</fullName>
    </recommendedName>
</protein>
<sequence>MSGEHSFMATSAAPPQPLAAQPNNPAPTTQQVGHPSFRRQRASRACETCHARKVRCDAASLGVPCTNCTAFSIECRIPTPKRKKTQSKARDAESEHGDGKNEVDGSPAASTVQSADGLGPRDKTTVYNSPDGTPSTSVSNAYAAQQATHNGTYVQFMKPKFARAPIKEAGRVAYLGESSNLSLLVHDHYGTTDVVHYPLPENVRGAKARVNELDNMEIEILHQRGAFLLPPRALCDELVEAFFKWVAPVVPVINRSRFMRQYRDPKNPPSLLLLQAILLAGSRVCTNPQLMDSSGSTTPAAMTFYKRAKALYDANYEDDRVTIVQSVILMGWYWEGPEDVTKNVFYWSRVGIVVAQGSGMHRSVEGSQLSRSDKRLWKRIWWTLFSRDRSVAVALGRPVAINPEDSDVEMICEEDFIEDEPDRPAEYPPDPVHVHFFINYVKLCEIMGLVLSQQYSVASKYRRTNAIDLTHSDMALADWLQHCPPDVQWERSRHHFWAALLHANYYTTLCLLHRAHMPPAGSPKTNAMNGFEEHAYPSRNIAYQAAGMITSIIENLRAHDELRYTPAFIVYSLFSALIMHVYQMRSSNKSIVSATEQRLQVCMDALKEVSKVWLVAKMVHTLFESILGNKHLEERLQKAAGKRHQKNKQSTGPLPPPKPAQDPPKRKFDDMDIGFPNGRPAPQVSYERSRPQTPAVTPSRELPQQQMPNMTASPHMPRQNSDAFMGPSRSGTRPTTPFNPSYSYPGTPPELFLVTRNSPNISQELWQNFQPDQLFPADTQVNFPQISPVQHHSLVDPALSRPQSMPMHLHNTNMQSQNAPQQMASQQHIQNPQNTTMQMHSGLDQNDPHGWAQQMDMMAQHQQGAATDDAWSNSSNGRHNPIVPTTLNVEDWYVFLQSNSTGNPTDLLNLYNHQQAAFTGG</sequence>
<dbReference type="GO" id="GO:0008270">
    <property type="term" value="F:zinc ion binding"/>
    <property type="evidence" value="ECO:0007669"/>
    <property type="project" value="InterPro"/>
</dbReference>
<keyword evidence="6" id="KW-0539">Nucleus</keyword>
<dbReference type="GO" id="GO:0000981">
    <property type="term" value="F:DNA-binding transcription factor activity, RNA polymerase II-specific"/>
    <property type="evidence" value="ECO:0007669"/>
    <property type="project" value="InterPro"/>
</dbReference>
<feature type="region of interest" description="Disordered" evidence="7">
    <location>
        <begin position="637"/>
        <end position="718"/>
    </location>
</feature>